<organism evidence="2 3">
    <name type="scientific">Pieris brassicae</name>
    <name type="common">White butterfly</name>
    <name type="synonym">Large white butterfly</name>
    <dbReference type="NCBI Taxonomy" id="7116"/>
    <lineage>
        <taxon>Eukaryota</taxon>
        <taxon>Metazoa</taxon>
        <taxon>Ecdysozoa</taxon>
        <taxon>Arthropoda</taxon>
        <taxon>Hexapoda</taxon>
        <taxon>Insecta</taxon>
        <taxon>Pterygota</taxon>
        <taxon>Neoptera</taxon>
        <taxon>Endopterygota</taxon>
        <taxon>Lepidoptera</taxon>
        <taxon>Glossata</taxon>
        <taxon>Ditrysia</taxon>
        <taxon>Papilionoidea</taxon>
        <taxon>Pieridae</taxon>
        <taxon>Pierinae</taxon>
        <taxon>Pieris</taxon>
    </lineage>
</organism>
<feature type="region of interest" description="Disordered" evidence="1">
    <location>
        <begin position="33"/>
        <end position="54"/>
    </location>
</feature>
<proteinExistence type="predicted"/>
<sequence length="158" mass="17505">MRFDCCGLIVNDVAVGGHSNWASGKWVEVPTAAGQSVTRRPTQRSPSISSISCSSSFAPHHQKYFSSVTQLRLRPTRTFRRVLSPHRSHATLAAVRPQGSGLRTRSAVRFAGRGLLILQWFSAHVRASSLLVRPRRGNDLGDQSLKRAERQALQYNKA</sequence>
<name>A0A9P0TDI2_PIEBR</name>
<dbReference type="AlphaFoldDB" id="A0A9P0TDI2"/>
<comment type="caution">
    <text evidence="2">The sequence shown here is derived from an EMBL/GenBank/DDBJ whole genome shotgun (WGS) entry which is preliminary data.</text>
</comment>
<dbReference type="EMBL" id="CALOZG010000009">
    <property type="protein sequence ID" value="CAH4029626.1"/>
    <property type="molecule type" value="Genomic_DNA"/>
</dbReference>
<evidence type="ECO:0000313" key="2">
    <source>
        <dbReference type="EMBL" id="CAH4029626.1"/>
    </source>
</evidence>
<feature type="compositionally biased region" description="Low complexity" evidence="1">
    <location>
        <begin position="45"/>
        <end position="54"/>
    </location>
</feature>
<accession>A0A9P0TDI2</accession>
<feature type="compositionally biased region" description="Polar residues" evidence="1">
    <location>
        <begin position="33"/>
        <end position="44"/>
    </location>
</feature>
<reference evidence="2" key="1">
    <citation type="submission" date="2022-05" db="EMBL/GenBank/DDBJ databases">
        <authorList>
            <person name="Okamura Y."/>
        </authorList>
    </citation>
    <scope>NUCLEOTIDE SEQUENCE</scope>
</reference>
<dbReference type="Proteomes" id="UP001152562">
    <property type="component" value="Unassembled WGS sequence"/>
</dbReference>
<evidence type="ECO:0000256" key="1">
    <source>
        <dbReference type="SAM" id="MobiDB-lite"/>
    </source>
</evidence>
<keyword evidence="3" id="KW-1185">Reference proteome</keyword>
<evidence type="ECO:0000313" key="3">
    <source>
        <dbReference type="Proteomes" id="UP001152562"/>
    </source>
</evidence>
<protein>
    <submittedName>
        <fullName evidence="2">Uncharacterized protein</fullName>
    </submittedName>
</protein>
<gene>
    <name evidence="2" type="ORF">PIBRA_LOCUS6362</name>
</gene>